<evidence type="ECO:0000313" key="1">
    <source>
        <dbReference type="EMBL" id="MBX71554.1"/>
    </source>
</evidence>
<organism evidence="1">
    <name type="scientific">Rhizophora mucronata</name>
    <name type="common">Asiatic mangrove</name>
    <dbReference type="NCBI Taxonomy" id="61149"/>
    <lineage>
        <taxon>Eukaryota</taxon>
        <taxon>Viridiplantae</taxon>
        <taxon>Streptophyta</taxon>
        <taxon>Embryophyta</taxon>
        <taxon>Tracheophyta</taxon>
        <taxon>Spermatophyta</taxon>
        <taxon>Magnoliopsida</taxon>
        <taxon>eudicotyledons</taxon>
        <taxon>Gunneridae</taxon>
        <taxon>Pentapetalae</taxon>
        <taxon>rosids</taxon>
        <taxon>fabids</taxon>
        <taxon>Malpighiales</taxon>
        <taxon>Rhizophoraceae</taxon>
        <taxon>Rhizophora</taxon>
    </lineage>
</organism>
<proteinExistence type="predicted"/>
<accession>A0A2P2QXD7</accession>
<dbReference type="AlphaFoldDB" id="A0A2P2QXD7"/>
<dbReference type="EMBL" id="GGEC01091070">
    <property type="protein sequence ID" value="MBX71554.1"/>
    <property type="molecule type" value="Transcribed_RNA"/>
</dbReference>
<sequence>MVKMEDLISNNKMEELAETGYSAKAKSEEKTKKCRTFPCRFISCCCNCFK</sequence>
<name>A0A2P2QXD7_RHIMU</name>
<reference evidence="1" key="1">
    <citation type="submission" date="2018-02" db="EMBL/GenBank/DDBJ databases">
        <title>Rhizophora mucronata_Transcriptome.</title>
        <authorList>
            <person name="Meera S.P."/>
            <person name="Sreeshan A."/>
            <person name="Augustine A."/>
        </authorList>
    </citation>
    <scope>NUCLEOTIDE SEQUENCE</scope>
    <source>
        <tissue evidence="1">Leaf</tissue>
    </source>
</reference>
<protein>
    <submittedName>
        <fullName evidence="1">Uncharacterized protein</fullName>
    </submittedName>
</protein>